<dbReference type="Proteomes" id="UP001212326">
    <property type="component" value="Chromosome"/>
</dbReference>
<reference evidence="3 4" key="1">
    <citation type="submission" date="2022-12" db="EMBL/GenBank/DDBJ databases">
        <authorList>
            <person name="Mo P."/>
        </authorList>
    </citation>
    <scope>NUCLEOTIDE SEQUENCE [LARGE SCALE GENOMIC DNA]</scope>
    <source>
        <strain evidence="3 4">HUAS 2-6</strain>
    </source>
</reference>
<dbReference type="Pfam" id="PF00293">
    <property type="entry name" value="NUDIX"/>
    <property type="match status" value="1"/>
</dbReference>
<name>A0ABY7PDP8_9ACTN</name>
<accession>A0ABY7PDP8</accession>
<evidence type="ECO:0000313" key="3">
    <source>
        <dbReference type="EMBL" id="WBO68009.1"/>
    </source>
</evidence>
<evidence type="ECO:0000259" key="2">
    <source>
        <dbReference type="PROSITE" id="PS51462"/>
    </source>
</evidence>
<feature type="region of interest" description="Disordered" evidence="1">
    <location>
        <begin position="243"/>
        <end position="265"/>
    </location>
</feature>
<dbReference type="Gene3D" id="3.90.79.10">
    <property type="entry name" value="Nucleoside Triphosphate Pyrophosphohydrolase"/>
    <property type="match status" value="1"/>
</dbReference>
<proteinExistence type="predicted"/>
<keyword evidence="4" id="KW-1185">Reference proteome</keyword>
<dbReference type="EMBL" id="CP115300">
    <property type="protein sequence ID" value="WBO68009.1"/>
    <property type="molecule type" value="Genomic_DNA"/>
</dbReference>
<dbReference type="RefSeq" id="WP_270085277.1">
    <property type="nucleotide sequence ID" value="NZ_CP115300.1"/>
</dbReference>
<organism evidence="3 4">
    <name type="scientific">Streptomyces camelliae</name>
    <dbReference type="NCBI Taxonomy" id="3004093"/>
    <lineage>
        <taxon>Bacteria</taxon>
        <taxon>Bacillati</taxon>
        <taxon>Actinomycetota</taxon>
        <taxon>Actinomycetes</taxon>
        <taxon>Kitasatosporales</taxon>
        <taxon>Streptomycetaceae</taxon>
        <taxon>Streptomyces</taxon>
    </lineage>
</organism>
<gene>
    <name evidence="3" type="ORF">O1G22_36925</name>
</gene>
<sequence length="265" mass="27828">MTGPAGDGVDILPAAGIRLVETALPELSRPHRAAMDQAWAESVRANPALFDGPVAALVAVERDGTDGLVLSWARASYRYRALRHVPGSPALSSLFVSVLQPTDDGRVLVGRMAPSTSAPGRWQLPGGTVEPPDPDGELDLAALRAHAARELAEETGSATPADALAPWLTTRGARGSVGVAFTAPPRPARELYDGYAELVRTESARGAEPEFDRVELIGSLSDLDGLEGPVVDYLRPVVRHHRGTGNRAAGHARSVAAERPDHAGA</sequence>
<feature type="compositionally biased region" description="Basic and acidic residues" evidence="1">
    <location>
        <begin position="256"/>
        <end position="265"/>
    </location>
</feature>
<dbReference type="PROSITE" id="PS51462">
    <property type="entry name" value="NUDIX"/>
    <property type="match status" value="1"/>
</dbReference>
<protein>
    <submittedName>
        <fullName evidence="3">NUDIX domain-containing protein</fullName>
    </submittedName>
</protein>
<dbReference type="InterPro" id="IPR015797">
    <property type="entry name" value="NUDIX_hydrolase-like_dom_sf"/>
</dbReference>
<dbReference type="SUPFAM" id="SSF55811">
    <property type="entry name" value="Nudix"/>
    <property type="match status" value="1"/>
</dbReference>
<dbReference type="InterPro" id="IPR000086">
    <property type="entry name" value="NUDIX_hydrolase_dom"/>
</dbReference>
<evidence type="ECO:0000313" key="4">
    <source>
        <dbReference type="Proteomes" id="UP001212326"/>
    </source>
</evidence>
<feature type="domain" description="Nudix hydrolase" evidence="2">
    <location>
        <begin position="89"/>
        <end position="221"/>
    </location>
</feature>
<evidence type="ECO:0000256" key="1">
    <source>
        <dbReference type="SAM" id="MobiDB-lite"/>
    </source>
</evidence>